<evidence type="ECO:0008006" key="3">
    <source>
        <dbReference type="Google" id="ProtNLM"/>
    </source>
</evidence>
<dbReference type="Gene3D" id="3.30.420.10">
    <property type="entry name" value="Ribonuclease H-like superfamily/Ribonuclease H"/>
    <property type="match status" value="1"/>
</dbReference>
<dbReference type="InterPro" id="IPR036397">
    <property type="entry name" value="RNaseH_sf"/>
</dbReference>
<comment type="caution">
    <text evidence="1">The sequence shown here is derived from an EMBL/GenBank/DDBJ whole genome shotgun (WGS) entry which is preliminary data.</text>
</comment>
<dbReference type="PANTHER" id="PTHR42648:SF18">
    <property type="entry name" value="RETROTRANSPOSON, UNCLASSIFIED-LIKE PROTEIN"/>
    <property type="match status" value="1"/>
</dbReference>
<evidence type="ECO:0000313" key="1">
    <source>
        <dbReference type="EMBL" id="RVX11544.1"/>
    </source>
</evidence>
<sequence length="181" mass="20394">MLVNTIGGLAESINSLCIRRGRLGECTIRAEVTGSNLGSVTRGEIVGRSEGWPHPSTPLVFAVGAWLEGARVFWKFNKMVENQNGCKIQVLRVSERKNNYIMEMTRCMLHDKELLKKFWVEVASTVVFLHNKLPTKALKDKNPFEAWSSMINLTRSQNQTSSWDTVPSLKPTRCINLKQGS</sequence>
<dbReference type="Proteomes" id="UP000288805">
    <property type="component" value="Unassembled WGS sequence"/>
</dbReference>
<protein>
    <recommendedName>
        <fullName evidence="3">Retrovirus-related Pol polyprotein from transposon TNT 1-94</fullName>
    </recommendedName>
</protein>
<dbReference type="PANTHER" id="PTHR42648">
    <property type="entry name" value="TRANSPOSASE, PUTATIVE-RELATED"/>
    <property type="match status" value="1"/>
</dbReference>
<dbReference type="SUPFAM" id="SSF53098">
    <property type="entry name" value="Ribonuclease H-like"/>
    <property type="match status" value="1"/>
</dbReference>
<gene>
    <name evidence="1" type="ORF">CK203_015937</name>
</gene>
<dbReference type="AlphaFoldDB" id="A0A438JRF9"/>
<name>A0A438JRF9_VITVI</name>
<dbReference type="EMBL" id="QGNW01000030">
    <property type="protein sequence ID" value="RVX11544.1"/>
    <property type="molecule type" value="Genomic_DNA"/>
</dbReference>
<dbReference type="InterPro" id="IPR039537">
    <property type="entry name" value="Retrotran_Ty1/copia-like"/>
</dbReference>
<organism evidence="1 2">
    <name type="scientific">Vitis vinifera</name>
    <name type="common">Grape</name>
    <dbReference type="NCBI Taxonomy" id="29760"/>
    <lineage>
        <taxon>Eukaryota</taxon>
        <taxon>Viridiplantae</taxon>
        <taxon>Streptophyta</taxon>
        <taxon>Embryophyta</taxon>
        <taxon>Tracheophyta</taxon>
        <taxon>Spermatophyta</taxon>
        <taxon>Magnoliopsida</taxon>
        <taxon>eudicotyledons</taxon>
        <taxon>Gunneridae</taxon>
        <taxon>Pentapetalae</taxon>
        <taxon>rosids</taxon>
        <taxon>Vitales</taxon>
        <taxon>Vitaceae</taxon>
        <taxon>Viteae</taxon>
        <taxon>Vitis</taxon>
    </lineage>
</organism>
<dbReference type="InterPro" id="IPR012337">
    <property type="entry name" value="RNaseH-like_sf"/>
</dbReference>
<evidence type="ECO:0000313" key="2">
    <source>
        <dbReference type="Proteomes" id="UP000288805"/>
    </source>
</evidence>
<reference evidence="1 2" key="1">
    <citation type="journal article" date="2018" name="PLoS Genet.">
        <title>Population sequencing reveals clonal diversity and ancestral inbreeding in the grapevine cultivar Chardonnay.</title>
        <authorList>
            <person name="Roach M.J."/>
            <person name="Johnson D.L."/>
            <person name="Bohlmann J."/>
            <person name="van Vuuren H.J."/>
            <person name="Jones S.J."/>
            <person name="Pretorius I.S."/>
            <person name="Schmidt S.A."/>
            <person name="Borneman A.R."/>
        </authorList>
    </citation>
    <scope>NUCLEOTIDE SEQUENCE [LARGE SCALE GENOMIC DNA]</scope>
    <source>
        <strain evidence="2">cv. Chardonnay</strain>
        <tissue evidence="1">Leaf</tissue>
    </source>
</reference>
<accession>A0A438JRF9</accession>
<dbReference type="GO" id="GO:0003676">
    <property type="term" value="F:nucleic acid binding"/>
    <property type="evidence" value="ECO:0007669"/>
    <property type="project" value="InterPro"/>
</dbReference>
<proteinExistence type="predicted"/>